<protein>
    <submittedName>
        <fullName evidence="2">Uncharacterized protein</fullName>
    </submittedName>
</protein>
<comment type="caution">
    <text evidence="2">The sequence shown here is derived from an EMBL/GenBank/DDBJ whole genome shotgun (WGS) entry which is preliminary data.</text>
</comment>
<evidence type="ECO:0000313" key="2">
    <source>
        <dbReference type="EMBL" id="SPJ71492.1"/>
    </source>
</evidence>
<name>A0AAE8SDF6_9HYPO</name>
<feature type="compositionally biased region" description="Basic and acidic residues" evidence="1">
    <location>
        <begin position="390"/>
        <end position="402"/>
    </location>
</feature>
<dbReference type="Proteomes" id="UP001187734">
    <property type="component" value="Unassembled WGS sequence"/>
</dbReference>
<feature type="region of interest" description="Disordered" evidence="1">
    <location>
        <begin position="185"/>
        <end position="213"/>
    </location>
</feature>
<feature type="compositionally biased region" description="Basic and acidic residues" evidence="1">
    <location>
        <begin position="194"/>
        <end position="206"/>
    </location>
</feature>
<dbReference type="EMBL" id="ONZP01000041">
    <property type="protein sequence ID" value="SPJ71492.1"/>
    <property type="molecule type" value="Genomic_DNA"/>
</dbReference>
<proteinExistence type="predicted"/>
<organism evidence="2 3">
    <name type="scientific">Fusarium torulosum</name>
    <dbReference type="NCBI Taxonomy" id="33205"/>
    <lineage>
        <taxon>Eukaryota</taxon>
        <taxon>Fungi</taxon>
        <taxon>Dikarya</taxon>
        <taxon>Ascomycota</taxon>
        <taxon>Pezizomycotina</taxon>
        <taxon>Sordariomycetes</taxon>
        <taxon>Hypocreomycetidae</taxon>
        <taxon>Hypocreales</taxon>
        <taxon>Nectriaceae</taxon>
        <taxon>Fusarium</taxon>
    </lineage>
</organism>
<accession>A0AAE8SDF6</accession>
<feature type="region of interest" description="Disordered" evidence="1">
    <location>
        <begin position="386"/>
        <end position="417"/>
    </location>
</feature>
<keyword evidence="3" id="KW-1185">Reference proteome</keyword>
<evidence type="ECO:0000256" key="1">
    <source>
        <dbReference type="SAM" id="MobiDB-lite"/>
    </source>
</evidence>
<feature type="region of interest" description="Disordered" evidence="1">
    <location>
        <begin position="236"/>
        <end position="267"/>
    </location>
</feature>
<evidence type="ECO:0000313" key="3">
    <source>
        <dbReference type="Proteomes" id="UP001187734"/>
    </source>
</evidence>
<dbReference type="AlphaFoldDB" id="A0AAE8SDF6"/>
<reference evidence="2" key="1">
    <citation type="submission" date="2018-03" db="EMBL/GenBank/DDBJ databases">
        <authorList>
            <person name="Guldener U."/>
        </authorList>
    </citation>
    <scope>NUCLEOTIDE SEQUENCE</scope>
</reference>
<gene>
    <name evidence="2" type="ORF">FTOL_01220</name>
</gene>
<sequence>MPEVCVRLSDMVTSDPEAKELLKLIPTMPSITDLQLVDTDLSACCRQTNGLIKFIGRHSKTLKRIYLISVCIRKWILPKLAVTEALKELELFVVVSKLDIDEDKAEHISEQRALDYINGKNNAQTPYDQRDRETELHTHEAISNVDTWQTAALDEHGIAYDIGARWIKDPVTSLWSDSNGVFYNPATDTELDDPEGKSYEPEDDTRITQGQRSWNPELGLWRDGITGRLKRFAIDRETLDKPDGPDRDDRELQSNASESDKGSESSALHFFNAGEEEEYYLRAEMAPRWDRGRDATGQVWFWNEPESTAEATPYGWNLLYFVAQTNEVVGSEIPQPGSCDSLTLHKYEDNPMWDEREFDEVGMYELLPPPADFERHSKKGWTDGLNECLGLDRRRPDIEASRQMEPNSSAQQRQPLR</sequence>
<feature type="compositionally biased region" description="Polar residues" evidence="1">
    <location>
        <begin position="404"/>
        <end position="417"/>
    </location>
</feature>
<feature type="compositionally biased region" description="Basic and acidic residues" evidence="1">
    <location>
        <begin position="236"/>
        <end position="263"/>
    </location>
</feature>